<dbReference type="GO" id="GO:0005768">
    <property type="term" value="C:endosome"/>
    <property type="evidence" value="ECO:0007669"/>
    <property type="project" value="UniProtKB-SubCell"/>
</dbReference>
<evidence type="ECO:0000256" key="1">
    <source>
        <dbReference type="ARBA" id="ARBA00004177"/>
    </source>
</evidence>
<dbReference type="SUPFAM" id="SSF64268">
    <property type="entry name" value="PX domain"/>
    <property type="match status" value="1"/>
</dbReference>
<comment type="similarity">
    <text evidence="3">Belongs to the sorting nexin family.</text>
</comment>
<keyword evidence="6" id="KW-0967">Endosome</keyword>
<accession>A0ABD1JCR0</accession>
<dbReference type="AlphaFoldDB" id="A0ABD1JCR0"/>
<dbReference type="Pfam" id="PF00787">
    <property type="entry name" value="PX"/>
    <property type="match status" value="1"/>
</dbReference>
<gene>
    <name evidence="12" type="ORF">ACEWY4_019341</name>
</gene>
<proteinExistence type="inferred from homology"/>
<evidence type="ECO:0000256" key="2">
    <source>
        <dbReference type="ARBA" id="ARBA00004496"/>
    </source>
</evidence>
<name>A0ABD1JCR0_9TELE</name>
<evidence type="ECO:0000256" key="10">
    <source>
        <dbReference type="ARBA" id="ARBA00029433"/>
    </source>
</evidence>
<keyword evidence="7" id="KW-0653">Protein transport</keyword>
<keyword evidence="9" id="KW-0472">Membrane</keyword>
<evidence type="ECO:0000256" key="4">
    <source>
        <dbReference type="ARBA" id="ARBA00022448"/>
    </source>
</evidence>
<dbReference type="PANTHER" id="PTHR46209">
    <property type="entry name" value="PX DOMAIN-CONTAINING PROTEIN"/>
    <property type="match status" value="1"/>
</dbReference>
<evidence type="ECO:0000313" key="13">
    <source>
        <dbReference type="Proteomes" id="UP001591681"/>
    </source>
</evidence>
<dbReference type="Proteomes" id="UP001591681">
    <property type="component" value="Unassembled WGS sequence"/>
</dbReference>
<evidence type="ECO:0000256" key="3">
    <source>
        <dbReference type="ARBA" id="ARBA00010883"/>
    </source>
</evidence>
<dbReference type="InterPro" id="IPR036871">
    <property type="entry name" value="PX_dom_sf"/>
</dbReference>
<evidence type="ECO:0000256" key="7">
    <source>
        <dbReference type="ARBA" id="ARBA00022927"/>
    </source>
</evidence>
<organism evidence="12 13">
    <name type="scientific">Coilia grayii</name>
    <name type="common">Gray's grenadier anchovy</name>
    <dbReference type="NCBI Taxonomy" id="363190"/>
    <lineage>
        <taxon>Eukaryota</taxon>
        <taxon>Metazoa</taxon>
        <taxon>Chordata</taxon>
        <taxon>Craniata</taxon>
        <taxon>Vertebrata</taxon>
        <taxon>Euteleostomi</taxon>
        <taxon>Actinopterygii</taxon>
        <taxon>Neopterygii</taxon>
        <taxon>Teleostei</taxon>
        <taxon>Clupei</taxon>
        <taxon>Clupeiformes</taxon>
        <taxon>Clupeoidei</taxon>
        <taxon>Engraulidae</taxon>
        <taxon>Coilinae</taxon>
        <taxon>Coilia</taxon>
    </lineage>
</organism>
<dbReference type="GO" id="GO:0015031">
    <property type="term" value="P:protein transport"/>
    <property type="evidence" value="ECO:0007669"/>
    <property type="project" value="UniProtKB-KW"/>
</dbReference>
<dbReference type="GO" id="GO:0008289">
    <property type="term" value="F:lipid binding"/>
    <property type="evidence" value="ECO:0007669"/>
    <property type="project" value="UniProtKB-KW"/>
</dbReference>
<keyword evidence="5" id="KW-0963">Cytoplasm</keyword>
<keyword evidence="8" id="KW-0446">Lipid-binding</keyword>
<comment type="subcellular location">
    <subcellularLocation>
        <location evidence="2">Cytoplasm</location>
    </subcellularLocation>
    <subcellularLocation>
        <location evidence="10">Endomembrane system</location>
        <topology evidence="10">Peripheral membrane protein</topology>
        <orientation evidence="10">Cytoplasmic side</orientation>
    </subcellularLocation>
    <subcellularLocation>
        <location evidence="1">Endosome</location>
    </subcellularLocation>
</comment>
<evidence type="ECO:0000256" key="6">
    <source>
        <dbReference type="ARBA" id="ARBA00022753"/>
    </source>
</evidence>
<keyword evidence="4" id="KW-0813">Transport</keyword>
<protein>
    <recommendedName>
        <fullName evidence="11">PX domain-containing protein</fullName>
    </recommendedName>
</protein>
<reference evidence="12 13" key="1">
    <citation type="submission" date="2024-09" db="EMBL/GenBank/DDBJ databases">
        <title>A chromosome-level genome assembly of Gray's grenadier anchovy, Coilia grayii.</title>
        <authorList>
            <person name="Fu Z."/>
        </authorList>
    </citation>
    <scope>NUCLEOTIDE SEQUENCE [LARGE SCALE GENOMIC DNA]</scope>
    <source>
        <strain evidence="12">G4</strain>
        <tissue evidence="12">Muscle</tissue>
    </source>
</reference>
<evidence type="ECO:0000259" key="11">
    <source>
        <dbReference type="Pfam" id="PF00787"/>
    </source>
</evidence>
<evidence type="ECO:0000256" key="9">
    <source>
        <dbReference type="ARBA" id="ARBA00023136"/>
    </source>
</evidence>
<evidence type="ECO:0000313" key="12">
    <source>
        <dbReference type="EMBL" id="KAL2083823.1"/>
    </source>
</evidence>
<keyword evidence="13" id="KW-1185">Reference proteome</keyword>
<dbReference type="InterPro" id="IPR043544">
    <property type="entry name" value="SNX10/11"/>
</dbReference>
<dbReference type="EMBL" id="JBHFQA010000017">
    <property type="protein sequence ID" value="KAL2083823.1"/>
    <property type="molecule type" value="Genomic_DNA"/>
</dbReference>
<dbReference type="InterPro" id="IPR001683">
    <property type="entry name" value="PX_dom"/>
</dbReference>
<evidence type="ECO:0000256" key="5">
    <source>
        <dbReference type="ARBA" id="ARBA00022490"/>
    </source>
</evidence>
<comment type="caution">
    <text evidence="12">The sequence shown here is derived from an EMBL/GenBank/DDBJ whole genome shotgun (WGS) entry which is preliminary data.</text>
</comment>
<feature type="domain" description="PX" evidence="11">
    <location>
        <begin position="16"/>
        <end position="68"/>
    </location>
</feature>
<evidence type="ECO:0000256" key="8">
    <source>
        <dbReference type="ARBA" id="ARBA00023121"/>
    </source>
</evidence>
<dbReference type="Gene3D" id="3.30.1520.10">
    <property type="entry name" value="Phox-like domain"/>
    <property type="match status" value="1"/>
</dbReference>
<dbReference type="PANTHER" id="PTHR46209:SF4">
    <property type="entry name" value="SORTING NEXIN-10B"/>
    <property type="match status" value="1"/>
</dbReference>
<sequence>MEKLKSFSFTFCVHQTIGLLPPRNPFFSLNNAQQINTRMTGLQQFLQTVVENPVLLSDSCLHLFLQSQLSVEQMEACVEGRGGVSVAQAIHSSAPARLRFATAPQEDLKED</sequence>